<dbReference type="Gene3D" id="1.10.3720.10">
    <property type="entry name" value="MetI-like"/>
    <property type="match status" value="1"/>
</dbReference>
<feature type="domain" description="ABC transmembrane type-1" evidence="8">
    <location>
        <begin position="62"/>
        <end position="246"/>
    </location>
</feature>
<evidence type="ECO:0000256" key="4">
    <source>
        <dbReference type="ARBA" id="ARBA00022692"/>
    </source>
</evidence>
<feature type="transmembrane region" description="Helical" evidence="7">
    <location>
        <begin position="69"/>
        <end position="90"/>
    </location>
</feature>
<sequence length="260" mass="28576">MKKLADLFSSSFEKTAGLILFLALWEIAPQAGWVNSTYLSPPSAVYKAMIGLFQSGELSKHLLISLQRVLIGMAVSVIVGTVFGLFIGYFKRIERFLDALFQSFRQMSAFALFPVFILLFGVGELSKTIIIFWASLWPVLLNTSHGVKHVDWLVVQSVKSMGASRGFIFLKVILPAAAPDIFTGIRLGGSYCVMALVAAEMIGATAGLGYLIMYSQETFNIPEMYAGIVSLAIMGLGINYALKLIEKFFTNWKQDVSVGE</sequence>
<evidence type="ECO:0000256" key="6">
    <source>
        <dbReference type="ARBA" id="ARBA00023136"/>
    </source>
</evidence>
<proteinExistence type="inferred from homology"/>
<accession>A0A1G9S1U0</accession>
<organism evidence="9 10">
    <name type="scientific">Dendrosporobacter quercicolus</name>
    <dbReference type="NCBI Taxonomy" id="146817"/>
    <lineage>
        <taxon>Bacteria</taxon>
        <taxon>Bacillati</taxon>
        <taxon>Bacillota</taxon>
        <taxon>Negativicutes</taxon>
        <taxon>Selenomonadales</taxon>
        <taxon>Sporomusaceae</taxon>
        <taxon>Dendrosporobacter</taxon>
    </lineage>
</organism>
<dbReference type="InterPro" id="IPR035906">
    <property type="entry name" value="MetI-like_sf"/>
</dbReference>
<dbReference type="RefSeq" id="WP_092071699.1">
    <property type="nucleotide sequence ID" value="NZ_FNHB01000003.1"/>
</dbReference>
<dbReference type="PANTHER" id="PTHR30151">
    <property type="entry name" value="ALKANE SULFONATE ABC TRANSPORTER-RELATED, MEMBRANE SUBUNIT"/>
    <property type="match status" value="1"/>
</dbReference>
<dbReference type="PANTHER" id="PTHR30151:SF0">
    <property type="entry name" value="ABC TRANSPORTER PERMEASE PROTEIN MJ0413-RELATED"/>
    <property type="match status" value="1"/>
</dbReference>
<keyword evidence="5 7" id="KW-1133">Transmembrane helix</keyword>
<comment type="subcellular location">
    <subcellularLocation>
        <location evidence="1 7">Cell membrane</location>
        <topology evidence="1 7">Multi-pass membrane protein</topology>
    </subcellularLocation>
</comment>
<dbReference type="InterPro" id="IPR000515">
    <property type="entry name" value="MetI-like"/>
</dbReference>
<dbReference type="AlphaFoldDB" id="A0A1G9S1U0"/>
<dbReference type="Proteomes" id="UP000214880">
    <property type="component" value="Unassembled WGS sequence"/>
</dbReference>
<evidence type="ECO:0000256" key="7">
    <source>
        <dbReference type="RuleBase" id="RU363032"/>
    </source>
</evidence>
<dbReference type="PROSITE" id="PS50928">
    <property type="entry name" value="ABC_TM1"/>
    <property type="match status" value="1"/>
</dbReference>
<dbReference type="GO" id="GO:0055085">
    <property type="term" value="P:transmembrane transport"/>
    <property type="evidence" value="ECO:0007669"/>
    <property type="project" value="InterPro"/>
</dbReference>
<evidence type="ECO:0000256" key="2">
    <source>
        <dbReference type="ARBA" id="ARBA00022448"/>
    </source>
</evidence>
<name>A0A1G9S1U0_9FIRM</name>
<evidence type="ECO:0000313" key="10">
    <source>
        <dbReference type="Proteomes" id="UP000214880"/>
    </source>
</evidence>
<evidence type="ECO:0000256" key="3">
    <source>
        <dbReference type="ARBA" id="ARBA00022475"/>
    </source>
</evidence>
<dbReference type="EMBL" id="FNHB01000003">
    <property type="protein sequence ID" value="SDM29459.1"/>
    <property type="molecule type" value="Genomic_DNA"/>
</dbReference>
<reference evidence="9 10" key="1">
    <citation type="submission" date="2016-10" db="EMBL/GenBank/DDBJ databases">
        <authorList>
            <person name="de Groot N.N."/>
        </authorList>
    </citation>
    <scope>NUCLEOTIDE SEQUENCE [LARGE SCALE GENOMIC DNA]</scope>
    <source>
        <strain evidence="9 10">DSM 1736</strain>
    </source>
</reference>
<feature type="transmembrane region" description="Helical" evidence="7">
    <location>
        <begin position="190"/>
        <end position="212"/>
    </location>
</feature>
<feature type="transmembrane region" description="Helical" evidence="7">
    <location>
        <begin position="224"/>
        <end position="242"/>
    </location>
</feature>
<evidence type="ECO:0000256" key="5">
    <source>
        <dbReference type="ARBA" id="ARBA00022989"/>
    </source>
</evidence>
<keyword evidence="6 7" id="KW-0472">Membrane</keyword>
<dbReference type="GO" id="GO:0005886">
    <property type="term" value="C:plasma membrane"/>
    <property type="evidence" value="ECO:0007669"/>
    <property type="project" value="UniProtKB-SubCell"/>
</dbReference>
<feature type="transmembrane region" description="Helical" evidence="7">
    <location>
        <begin position="111"/>
        <end position="140"/>
    </location>
</feature>
<dbReference type="STRING" id="146817.SAMN04488502_103181"/>
<protein>
    <submittedName>
        <fullName evidence="9">NitT/TauT family transport system permease protein</fullName>
    </submittedName>
</protein>
<evidence type="ECO:0000259" key="8">
    <source>
        <dbReference type="PROSITE" id="PS50928"/>
    </source>
</evidence>
<evidence type="ECO:0000256" key="1">
    <source>
        <dbReference type="ARBA" id="ARBA00004651"/>
    </source>
</evidence>
<gene>
    <name evidence="9" type="ORF">SAMN04488502_103181</name>
</gene>
<evidence type="ECO:0000313" key="9">
    <source>
        <dbReference type="EMBL" id="SDM29459.1"/>
    </source>
</evidence>
<keyword evidence="10" id="KW-1185">Reference proteome</keyword>
<dbReference type="Pfam" id="PF00528">
    <property type="entry name" value="BPD_transp_1"/>
    <property type="match status" value="1"/>
</dbReference>
<keyword evidence="3" id="KW-1003">Cell membrane</keyword>
<dbReference type="SUPFAM" id="SSF161098">
    <property type="entry name" value="MetI-like"/>
    <property type="match status" value="1"/>
</dbReference>
<dbReference type="CDD" id="cd06261">
    <property type="entry name" value="TM_PBP2"/>
    <property type="match status" value="1"/>
</dbReference>
<dbReference type="OrthoDB" id="9796361at2"/>
<feature type="transmembrane region" description="Helical" evidence="7">
    <location>
        <begin position="160"/>
        <end position="178"/>
    </location>
</feature>
<keyword evidence="2 7" id="KW-0813">Transport</keyword>
<comment type="similarity">
    <text evidence="7">Belongs to the binding-protein-dependent transport system permease family.</text>
</comment>
<keyword evidence="4 7" id="KW-0812">Transmembrane</keyword>